<dbReference type="GO" id="GO:0006506">
    <property type="term" value="P:GPI anchor biosynthetic process"/>
    <property type="evidence" value="ECO:0007669"/>
    <property type="project" value="TreeGrafter"/>
</dbReference>
<feature type="signal peptide" evidence="1">
    <location>
        <begin position="1"/>
        <end position="22"/>
    </location>
</feature>
<dbReference type="AlphaFoldDB" id="A0A1H1ZCF2"/>
<proteinExistence type="predicted"/>
<dbReference type="STRING" id="630515.SAMN04489812_5104"/>
<keyword evidence="3" id="KW-0540">Nuclease</keyword>
<keyword evidence="1" id="KW-0732">Signal</keyword>
<sequence>MPRRILSTVLLTALTVTTALSAASPTADASTGPSRVVDVMTFNIHHAAGTDDVLSLDRIASVITSSGADIIGLQEVDNHYSERSEWTDEAAELAERTGFHVVFGANIDNDPPAGSTDRIQYGTAILSRYPIVASDNTHLFRSPDQEQRGLLHATIDVRGRQLDFYNTHLSASSQLDRQQQAEQIVDLIGSDDPAILTGDLNAEPDDPELKPLTTAYIDSWTAAGKGDGWTHPSEAPTKRIDFILGTDAVNPVRTRVLDNTPEASDHLPVISRIVLG</sequence>
<dbReference type="InterPro" id="IPR051916">
    <property type="entry name" value="GPI-anchor_lipid_remodeler"/>
</dbReference>
<dbReference type="RefSeq" id="WP_091528816.1">
    <property type="nucleotide sequence ID" value="NZ_LT629772.1"/>
</dbReference>
<dbReference type="Gene3D" id="3.60.10.10">
    <property type="entry name" value="Endonuclease/exonuclease/phosphatase"/>
    <property type="match status" value="1"/>
</dbReference>
<reference evidence="3 4" key="1">
    <citation type="submission" date="2016-10" db="EMBL/GenBank/DDBJ databases">
        <authorList>
            <person name="de Groot N.N."/>
        </authorList>
    </citation>
    <scope>NUCLEOTIDE SEQUENCE [LARGE SCALE GENOMIC DNA]</scope>
    <source>
        <strain evidence="3 4">DSM 21800</strain>
    </source>
</reference>
<dbReference type="InterPro" id="IPR005135">
    <property type="entry name" value="Endo/exonuclease/phosphatase"/>
</dbReference>
<dbReference type="PANTHER" id="PTHR14859">
    <property type="entry name" value="CALCOFLUOR WHITE HYPERSENSITIVE PROTEIN PRECURSOR"/>
    <property type="match status" value="1"/>
</dbReference>
<keyword evidence="4" id="KW-1185">Reference proteome</keyword>
<keyword evidence="3" id="KW-0255">Endonuclease</keyword>
<dbReference type="SUPFAM" id="SSF56219">
    <property type="entry name" value="DNase I-like"/>
    <property type="match status" value="1"/>
</dbReference>
<dbReference type="Pfam" id="PF03372">
    <property type="entry name" value="Exo_endo_phos"/>
    <property type="match status" value="1"/>
</dbReference>
<gene>
    <name evidence="3" type="ORF">SAMN04489812_5104</name>
</gene>
<feature type="chain" id="PRO_5038981957" evidence="1">
    <location>
        <begin position="23"/>
        <end position="276"/>
    </location>
</feature>
<dbReference type="PANTHER" id="PTHR14859:SF15">
    <property type="entry name" value="ENDONUCLEASE_EXONUCLEASE_PHOSPHATASE DOMAIN-CONTAINING PROTEIN"/>
    <property type="match status" value="1"/>
</dbReference>
<dbReference type="EMBL" id="LT629772">
    <property type="protein sequence ID" value="SDT30876.1"/>
    <property type="molecule type" value="Genomic_DNA"/>
</dbReference>
<dbReference type="Proteomes" id="UP000199103">
    <property type="component" value="Chromosome I"/>
</dbReference>
<accession>A0A1H1ZCF2</accession>
<organism evidence="3 4">
    <name type="scientific">Microlunatus soli</name>
    <dbReference type="NCBI Taxonomy" id="630515"/>
    <lineage>
        <taxon>Bacteria</taxon>
        <taxon>Bacillati</taxon>
        <taxon>Actinomycetota</taxon>
        <taxon>Actinomycetes</taxon>
        <taxon>Propionibacteriales</taxon>
        <taxon>Propionibacteriaceae</taxon>
        <taxon>Microlunatus</taxon>
    </lineage>
</organism>
<evidence type="ECO:0000259" key="2">
    <source>
        <dbReference type="Pfam" id="PF03372"/>
    </source>
</evidence>
<dbReference type="InterPro" id="IPR036691">
    <property type="entry name" value="Endo/exonu/phosph_ase_sf"/>
</dbReference>
<evidence type="ECO:0000256" key="1">
    <source>
        <dbReference type="SAM" id="SignalP"/>
    </source>
</evidence>
<evidence type="ECO:0000313" key="4">
    <source>
        <dbReference type="Proteomes" id="UP000199103"/>
    </source>
</evidence>
<dbReference type="GO" id="GO:0016020">
    <property type="term" value="C:membrane"/>
    <property type="evidence" value="ECO:0007669"/>
    <property type="project" value="GOC"/>
</dbReference>
<name>A0A1H1ZCF2_9ACTN</name>
<feature type="domain" description="Endonuclease/exonuclease/phosphatase" evidence="2">
    <location>
        <begin position="40"/>
        <end position="266"/>
    </location>
</feature>
<evidence type="ECO:0000313" key="3">
    <source>
        <dbReference type="EMBL" id="SDT30876.1"/>
    </source>
</evidence>
<protein>
    <submittedName>
        <fullName evidence="3">Metal-dependent hydrolase, endonuclease/exonuclease/phosphatase family</fullName>
    </submittedName>
</protein>
<keyword evidence="3" id="KW-0269">Exonuclease</keyword>
<dbReference type="GO" id="GO:0004527">
    <property type="term" value="F:exonuclease activity"/>
    <property type="evidence" value="ECO:0007669"/>
    <property type="project" value="UniProtKB-KW"/>
</dbReference>
<keyword evidence="3" id="KW-0378">Hydrolase</keyword>
<dbReference type="GO" id="GO:0004519">
    <property type="term" value="F:endonuclease activity"/>
    <property type="evidence" value="ECO:0007669"/>
    <property type="project" value="UniProtKB-KW"/>
</dbReference>
<dbReference type="OrthoDB" id="155529at2"/>